<evidence type="ECO:0000313" key="4">
    <source>
        <dbReference type="EMBL" id="KAG8459991.1"/>
    </source>
</evidence>
<dbReference type="InterPro" id="IPR036871">
    <property type="entry name" value="PX_dom_sf"/>
</dbReference>
<dbReference type="SMART" id="SM00312">
    <property type="entry name" value="PX"/>
    <property type="match status" value="1"/>
</dbReference>
<accession>A0A8J5X7A9</accession>
<comment type="caution">
    <text evidence="4">The sequence shown here is derived from an EMBL/GenBank/DDBJ whole genome shotgun (WGS) entry which is preliminary data.</text>
</comment>
<feature type="region of interest" description="Disordered" evidence="1">
    <location>
        <begin position="282"/>
        <end position="327"/>
    </location>
</feature>
<evidence type="ECO:0000259" key="3">
    <source>
        <dbReference type="PROSITE" id="PS50195"/>
    </source>
</evidence>
<gene>
    <name evidence="4" type="ORF">KFE25_011040</name>
</gene>
<dbReference type="SUPFAM" id="SSF64268">
    <property type="entry name" value="PX domain"/>
    <property type="match status" value="1"/>
</dbReference>
<dbReference type="Pfam" id="PF00787">
    <property type="entry name" value="PX"/>
    <property type="match status" value="1"/>
</dbReference>
<feature type="region of interest" description="Disordered" evidence="1">
    <location>
        <begin position="423"/>
        <end position="490"/>
    </location>
</feature>
<dbReference type="InterPro" id="IPR001683">
    <property type="entry name" value="PX_dom"/>
</dbReference>
<reference evidence="4" key="1">
    <citation type="submission" date="2021-05" db="EMBL/GenBank/DDBJ databases">
        <title>The genome of the haptophyte Pavlova lutheri (Diacronema luteri, Pavlovales) - a model for lipid biosynthesis in eukaryotic algae.</title>
        <authorList>
            <person name="Hulatt C.J."/>
            <person name="Posewitz M.C."/>
        </authorList>
    </citation>
    <scope>NUCLEOTIDE SEQUENCE</scope>
    <source>
        <strain evidence="4">NIVA-4/92</strain>
    </source>
</reference>
<dbReference type="AlphaFoldDB" id="A0A8J5X7A9"/>
<dbReference type="EMBL" id="JAGTXO010000036">
    <property type="protein sequence ID" value="KAG8459991.1"/>
    <property type="molecule type" value="Genomic_DNA"/>
</dbReference>
<sequence>MASALKVGELAKDGPSSWSSLSRLSSRLFVLHPNRLDYYLPIAAPELLLTLALHDVRLSDEPDALKLYTSACGRLRACFDGAEGEAMRVAISVAASIAPSAPEEPGAAALKRAVALAALGACPSLLTAGAPPPPAGGGSLPAHQALVPIWVICSPHSGHLLVLKADACPKLAQRGSIPLLGPGWIAAVARADERALEVRTERRTYHLHASDAVEVDEWLAAIRDVVLAIAGARTARGANGARPCDSPADESAMAVAAEPVSGGRANEAPELTVLPPLARTASEGAWSDAASAELQPHEQPADDGGDGGGSPERAPAAGDAAARAVAQQRESGVSGAAMLVWFRLASERDAQAVLRAFGTWRHWVEGEMLASVEAMLARYVEIAVGEAGGTPDMLRTSYVPLGDEYGEYGDPSLSYTPFGEALRRAADGGDDDDGAPATDSNVGEDGAVTPPGGSDGVRARAPTTGGERAGCTTGAGTVADALTPPLSRTPSQLARASQLAAIMDELECGMASGAISKEHALALLEQMRARAAGRTAPGLDVLSAAIAAHPLALPSSPGAERARGDGGASFARLVSPGGEAKAQPGPPPAHPRQPRSLSVRIRSAETHSDTRGRYTAYQVALTDGEVAWAIWRRYSQFEVLHQYMLDERGFVPGLPPKARFALRPRVVAERRAQLERYLEELTANLSAFTPEQRKVLGHFLNAPAALMLGA</sequence>
<dbReference type="PROSITE" id="PS50003">
    <property type="entry name" value="PH_DOMAIN"/>
    <property type="match status" value="1"/>
</dbReference>
<dbReference type="SUPFAM" id="SSF50729">
    <property type="entry name" value="PH domain-like"/>
    <property type="match status" value="1"/>
</dbReference>
<feature type="region of interest" description="Disordered" evidence="1">
    <location>
        <begin position="237"/>
        <end position="270"/>
    </location>
</feature>
<evidence type="ECO:0000259" key="2">
    <source>
        <dbReference type="PROSITE" id="PS50003"/>
    </source>
</evidence>
<dbReference type="GO" id="GO:0035091">
    <property type="term" value="F:phosphatidylinositol binding"/>
    <property type="evidence" value="ECO:0007669"/>
    <property type="project" value="InterPro"/>
</dbReference>
<protein>
    <recommendedName>
        <fullName evidence="6">PX domain-containing protein</fullName>
    </recommendedName>
</protein>
<feature type="domain" description="PX" evidence="3">
    <location>
        <begin position="595"/>
        <end position="706"/>
    </location>
</feature>
<dbReference type="Gene3D" id="3.30.1520.10">
    <property type="entry name" value="Phox-like domain"/>
    <property type="match status" value="1"/>
</dbReference>
<feature type="region of interest" description="Disordered" evidence="1">
    <location>
        <begin position="553"/>
        <end position="597"/>
    </location>
</feature>
<keyword evidence="5" id="KW-1185">Reference proteome</keyword>
<dbReference type="OrthoDB" id="93876at2759"/>
<dbReference type="InterPro" id="IPR011993">
    <property type="entry name" value="PH-like_dom_sf"/>
</dbReference>
<feature type="compositionally biased region" description="Low complexity" evidence="1">
    <location>
        <begin position="314"/>
        <end position="326"/>
    </location>
</feature>
<evidence type="ECO:0000256" key="1">
    <source>
        <dbReference type="SAM" id="MobiDB-lite"/>
    </source>
</evidence>
<evidence type="ECO:0008006" key="6">
    <source>
        <dbReference type="Google" id="ProtNLM"/>
    </source>
</evidence>
<dbReference type="InterPro" id="IPR001849">
    <property type="entry name" value="PH_domain"/>
</dbReference>
<dbReference type="Proteomes" id="UP000751190">
    <property type="component" value="Unassembled WGS sequence"/>
</dbReference>
<dbReference type="CDD" id="cd06093">
    <property type="entry name" value="PX_domain"/>
    <property type="match status" value="1"/>
</dbReference>
<feature type="domain" description="PH" evidence="2">
    <location>
        <begin position="3"/>
        <end position="227"/>
    </location>
</feature>
<proteinExistence type="predicted"/>
<dbReference type="PROSITE" id="PS50195">
    <property type="entry name" value="PX"/>
    <property type="match status" value="1"/>
</dbReference>
<organism evidence="4 5">
    <name type="scientific">Diacronema lutheri</name>
    <name type="common">Unicellular marine alga</name>
    <name type="synonym">Monochrysis lutheri</name>
    <dbReference type="NCBI Taxonomy" id="2081491"/>
    <lineage>
        <taxon>Eukaryota</taxon>
        <taxon>Haptista</taxon>
        <taxon>Haptophyta</taxon>
        <taxon>Pavlovophyceae</taxon>
        <taxon>Pavlovales</taxon>
        <taxon>Pavlovaceae</taxon>
        <taxon>Diacronema</taxon>
    </lineage>
</organism>
<evidence type="ECO:0000313" key="5">
    <source>
        <dbReference type="Proteomes" id="UP000751190"/>
    </source>
</evidence>
<name>A0A8J5X7A9_DIALT</name>
<dbReference type="Gene3D" id="2.30.29.30">
    <property type="entry name" value="Pleckstrin-homology domain (PH domain)/Phosphotyrosine-binding domain (PTB)"/>
    <property type="match status" value="1"/>
</dbReference>
<feature type="region of interest" description="Disordered" evidence="1">
    <location>
        <begin position="1"/>
        <end position="20"/>
    </location>
</feature>